<evidence type="ECO:0000259" key="2">
    <source>
        <dbReference type="Pfam" id="PF13324"/>
    </source>
</evidence>
<evidence type="ECO:0000313" key="4">
    <source>
        <dbReference type="Proteomes" id="UP000001744"/>
    </source>
</evidence>
<dbReference type="PANTHER" id="PTHR15492:SF1">
    <property type="entry name" value="CYCLIN-D1-BINDING PROTEIN 1"/>
    <property type="match status" value="1"/>
</dbReference>
<protein>
    <submittedName>
        <fullName evidence="3">Fungal protein</fullName>
    </submittedName>
</protein>
<dbReference type="Gene3D" id="1.20.1410.10">
    <property type="entry name" value="I/LWEQ domain"/>
    <property type="match status" value="1"/>
</dbReference>
<dbReference type="OMA" id="WESCERM"/>
<dbReference type="eggNOG" id="ENOG502QZAU">
    <property type="taxonomic scope" value="Eukaryota"/>
</dbReference>
<dbReference type="GeneID" id="7050941"/>
<dbReference type="JaponicusDB" id="SJAG_04390"/>
<organism evidence="3 4">
    <name type="scientific">Schizosaccharomyces japonicus (strain yFS275 / FY16936)</name>
    <name type="common">Fission yeast</name>
    <dbReference type="NCBI Taxonomy" id="402676"/>
    <lineage>
        <taxon>Eukaryota</taxon>
        <taxon>Fungi</taxon>
        <taxon>Dikarya</taxon>
        <taxon>Ascomycota</taxon>
        <taxon>Taphrinomycotina</taxon>
        <taxon>Schizosaccharomycetes</taxon>
        <taxon>Schizosaccharomycetales</taxon>
        <taxon>Schizosaccharomycetaceae</taxon>
        <taxon>Schizosaccharomyces</taxon>
    </lineage>
</organism>
<feature type="compositionally biased region" description="Acidic residues" evidence="1">
    <location>
        <begin position="201"/>
        <end position="213"/>
    </location>
</feature>
<reference evidence="3 4" key="1">
    <citation type="journal article" date="2011" name="Science">
        <title>Comparative functional genomics of the fission yeasts.</title>
        <authorList>
            <person name="Rhind N."/>
            <person name="Chen Z."/>
            <person name="Yassour M."/>
            <person name="Thompson D.A."/>
            <person name="Haas B.J."/>
            <person name="Habib N."/>
            <person name="Wapinski I."/>
            <person name="Roy S."/>
            <person name="Lin M.F."/>
            <person name="Heiman D.I."/>
            <person name="Young S.K."/>
            <person name="Furuya K."/>
            <person name="Guo Y."/>
            <person name="Pidoux A."/>
            <person name="Chen H.M."/>
            <person name="Robbertse B."/>
            <person name="Goldberg J.M."/>
            <person name="Aoki K."/>
            <person name="Bayne E.H."/>
            <person name="Berlin A.M."/>
            <person name="Desjardins C.A."/>
            <person name="Dobbs E."/>
            <person name="Dukaj L."/>
            <person name="Fan L."/>
            <person name="FitzGerald M.G."/>
            <person name="French C."/>
            <person name="Gujja S."/>
            <person name="Hansen K."/>
            <person name="Keifenheim D."/>
            <person name="Levin J.Z."/>
            <person name="Mosher R.A."/>
            <person name="Mueller C.A."/>
            <person name="Pfiffner J."/>
            <person name="Priest M."/>
            <person name="Russ C."/>
            <person name="Smialowska A."/>
            <person name="Swoboda P."/>
            <person name="Sykes S.M."/>
            <person name="Vaughn M."/>
            <person name="Vengrova S."/>
            <person name="Yoder R."/>
            <person name="Zeng Q."/>
            <person name="Allshire R."/>
            <person name="Baulcombe D."/>
            <person name="Birren B.W."/>
            <person name="Brown W."/>
            <person name="Ekwall K."/>
            <person name="Kellis M."/>
            <person name="Leatherwood J."/>
            <person name="Levin H."/>
            <person name="Margalit H."/>
            <person name="Martienssen R."/>
            <person name="Nieduszynski C.A."/>
            <person name="Spatafora J.W."/>
            <person name="Friedman N."/>
            <person name="Dalgaard J.Z."/>
            <person name="Baumann P."/>
            <person name="Niki H."/>
            <person name="Regev A."/>
            <person name="Nusbaum C."/>
        </authorList>
    </citation>
    <scope>NUCLEOTIDE SEQUENCE [LARGE SCALE GENOMIC DNA]</scope>
    <source>
        <strain evidence="4">yFS275 / FY16936</strain>
    </source>
</reference>
<evidence type="ECO:0000313" key="3">
    <source>
        <dbReference type="EMBL" id="EEB09206.1"/>
    </source>
</evidence>
<dbReference type="STRING" id="402676.B6K6Q2"/>
<dbReference type="Gene3D" id="1.20.1420.10">
    <property type="entry name" value="Talin, central domain"/>
    <property type="match status" value="1"/>
</dbReference>
<dbReference type="PANTHER" id="PTHR15492">
    <property type="entry name" value="CYCLIN D1-BINDING PROTEIN 1"/>
    <property type="match status" value="1"/>
</dbReference>
<dbReference type="HOGENOM" id="CLU_040328_0_0_1"/>
<feature type="region of interest" description="Disordered" evidence="1">
    <location>
        <begin position="201"/>
        <end position="230"/>
    </location>
</feature>
<dbReference type="EMBL" id="KE651167">
    <property type="protein sequence ID" value="EEB09206.1"/>
    <property type="molecule type" value="Genomic_DNA"/>
</dbReference>
<dbReference type="InterPro" id="IPR049317">
    <property type="entry name" value="GCIP-like_N"/>
</dbReference>
<dbReference type="InterPro" id="IPR026907">
    <property type="entry name" value="GCIP-like"/>
</dbReference>
<evidence type="ECO:0000256" key="1">
    <source>
        <dbReference type="SAM" id="MobiDB-lite"/>
    </source>
</evidence>
<sequence length="341" mass="38611">MTVSEDKESNNVVDKLNDVVHSIVQAREKLRSVRSLDLNEAMRAEDPLKFASEVAQMIHSYTTRLAVAARPPITEDALYKYTEDMANIVAPLVVCVEAVSESVYGHYMHNKVAQYAERILLGMEAFLRSVSPCELGHITEEWKVRGRLVSTGMLWESCERMTALGQGLVTALQSEWKEMESLLEDASSDLQDWIDGEDEDDWDLLDSDSESENEQDKKDTSAPEESPRTTKQLELGKLVQNAISSCRILFKATGKRRLVESSEPKYLDSLYEAAQGVSSTADYLVAQIQMDSDDTDTQMIDFDKSARKLAQVAAEKEDTFQKWFLDWIKNWETKVTEKVSK</sequence>
<dbReference type="RefSeq" id="XP_002175499.1">
    <property type="nucleotide sequence ID" value="XM_002175463.2"/>
</dbReference>
<dbReference type="Proteomes" id="UP000001744">
    <property type="component" value="Unassembled WGS sequence"/>
</dbReference>
<proteinExistence type="predicted"/>
<gene>
    <name evidence="3" type="ORF">SJAG_04390</name>
</gene>
<name>B6K6Q2_SCHJY</name>
<feature type="domain" description="Cyclin-D1-binding protein 1-like N-terminal" evidence="2">
    <location>
        <begin position="54"/>
        <end position="195"/>
    </location>
</feature>
<accession>B6K6Q2</accession>
<feature type="compositionally biased region" description="Basic and acidic residues" evidence="1">
    <location>
        <begin position="214"/>
        <end position="228"/>
    </location>
</feature>
<dbReference type="OrthoDB" id="4088536at2759"/>
<dbReference type="AlphaFoldDB" id="B6K6Q2"/>
<dbReference type="Pfam" id="PF13324">
    <property type="entry name" value="GCIP_N"/>
    <property type="match status" value="1"/>
</dbReference>
<keyword evidence="4" id="KW-1185">Reference proteome</keyword>
<dbReference type="VEuPathDB" id="FungiDB:SJAG_04390"/>